<dbReference type="Gene3D" id="3.40.50.720">
    <property type="entry name" value="NAD(P)-binding Rossmann-like Domain"/>
    <property type="match status" value="1"/>
</dbReference>
<evidence type="ECO:0000313" key="2">
    <source>
        <dbReference type="EMBL" id="SVD56890.1"/>
    </source>
</evidence>
<dbReference type="PANTHER" id="PTHR43245:SF13">
    <property type="entry name" value="UDP-D-APIOSE_UDP-D-XYLOSE SYNTHASE 2"/>
    <property type="match status" value="1"/>
</dbReference>
<dbReference type="InterPro" id="IPR050177">
    <property type="entry name" value="Lipid_A_modif_metabolic_enz"/>
</dbReference>
<dbReference type="AlphaFoldDB" id="A0A382WEB0"/>
<dbReference type="EMBL" id="UINC01159033">
    <property type="protein sequence ID" value="SVD56890.1"/>
    <property type="molecule type" value="Genomic_DNA"/>
</dbReference>
<name>A0A382WEB0_9ZZZZ</name>
<proteinExistence type="predicted"/>
<dbReference type="PANTHER" id="PTHR43245">
    <property type="entry name" value="BIFUNCTIONAL POLYMYXIN RESISTANCE PROTEIN ARNA"/>
    <property type="match status" value="1"/>
</dbReference>
<sequence>MPIFRISSEPRQKKQSMSEIKICITGGSGFIGTTAIEWALSKNEAINFDIRPPKILEHQQYWRYVDIRDAHSFTEALVEFQPTHILHLAAMTGMDIHDISFFDANTVGVGNLIRATKKLPNLKRILFASSLLVCPNGYVPSSDTEFNPPNLYGESKVIGEKMVRDSNMKCSWVIVRPTSVWGPWFEHSYRTFFRLVDRGLYVQPGSQPIVKPLTYVGNTVHLMQTLVQYPDATVDGGTYYLGDYPEHSIQEWADMIRK</sequence>
<protein>
    <recommendedName>
        <fullName evidence="1">NAD-dependent epimerase/dehydratase domain-containing protein</fullName>
    </recommendedName>
</protein>
<dbReference type="Pfam" id="PF01370">
    <property type="entry name" value="Epimerase"/>
    <property type="match status" value="1"/>
</dbReference>
<dbReference type="SUPFAM" id="SSF51735">
    <property type="entry name" value="NAD(P)-binding Rossmann-fold domains"/>
    <property type="match status" value="1"/>
</dbReference>
<gene>
    <name evidence="2" type="ORF">METZ01_LOCUS409744</name>
</gene>
<feature type="domain" description="NAD-dependent epimerase/dehydratase" evidence="1">
    <location>
        <begin position="22"/>
        <end position="242"/>
    </location>
</feature>
<accession>A0A382WEB0</accession>
<dbReference type="InterPro" id="IPR036291">
    <property type="entry name" value="NAD(P)-bd_dom_sf"/>
</dbReference>
<organism evidence="2">
    <name type="scientific">marine metagenome</name>
    <dbReference type="NCBI Taxonomy" id="408172"/>
    <lineage>
        <taxon>unclassified sequences</taxon>
        <taxon>metagenomes</taxon>
        <taxon>ecological metagenomes</taxon>
    </lineage>
</organism>
<dbReference type="InterPro" id="IPR001509">
    <property type="entry name" value="Epimerase_deHydtase"/>
</dbReference>
<evidence type="ECO:0000259" key="1">
    <source>
        <dbReference type="Pfam" id="PF01370"/>
    </source>
</evidence>
<reference evidence="2" key="1">
    <citation type="submission" date="2018-05" db="EMBL/GenBank/DDBJ databases">
        <authorList>
            <person name="Lanie J.A."/>
            <person name="Ng W.-L."/>
            <person name="Kazmierczak K.M."/>
            <person name="Andrzejewski T.M."/>
            <person name="Davidsen T.M."/>
            <person name="Wayne K.J."/>
            <person name="Tettelin H."/>
            <person name="Glass J.I."/>
            <person name="Rusch D."/>
            <person name="Podicherti R."/>
            <person name="Tsui H.-C.T."/>
            <person name="Winkler M.E."/>
        </authorList>
    </citation>
    <scope>NUCLEOTIDE SEQUENCE</scope>
</reference>
<dbReference type="CDD" id="cd08946">
    <property type="entry name" value="SDR_e"/>
    <property type="match status" value="1"/>
</dbReference>
<feature type="non-terminal residue" evidence="2">
    <location>
        <position position="258"/>
    </location>
</feature>